<keyword evidence="4 5" id="KW-0472">Membrane</keyword>
<feature type="transmembrane region" description="Helical" evidence="5">
    <location>
        <begin position="72"/>
        <end position="90"/>
    </location>
</feature>
<reference evidence="7" key="1">
    <citation type="submission" date="2021-06" db="EMBL/GenBank/DDBJ databases">
        <title>Comparative genomics, transcriptomics and evolutionary studies reveal genomic signatures of adaptation to plant cell wall in hemibiotrophic fungi.</title>
        <authorList>
            <consortium name="DOE Joint Genome Institute"/>
            <person name="Baroncelli R."/>
            <person name="Diaz J.F."/>
            <person name="Benocci T."/>
            <person name="Peng M."/>
            <person name="Battaglia E."/>
            <person name="Haridas S."/>
            <person name="Andreopoulos W."/>
            <person name="Labutti K."/>
            <person name="Pangilinan J."/>
            <person name="Floch G.L."/>
            <person name="Makela M.R."/>
            <person name="Henrissat B."/>
            <person name="Grigoriev I.V."/>
            <person name="Crouch J.A."/>
            <person name="De Vries R.P."/>
            <person name="Sukno S.A."/>
            <person name="Thon M.R."/>
        </authorList>
    </citation>
    <scope>NUCLEOTIDE SEQUENCE</scope>
    <source>
        <strain evidence="7">CBS 125086</strain>
    </source>
</reference>
<keyword evidence="8" id="KW-1185">Reference proteome</keyword>
<evidence type="ECO:0000256" key="4">
    <source>
        <dbReference type="ARBA" id="ARBA00023136"/>
    </source>
</evidence>
<dbReference type="InterPro" id="IPR032805">
    <property type="entry name" value="Wax_synthase_dom"/>
</dbReference>
<dbReference type="Pfam" id="PF13813">
    <property type="entry name" value="MBOAT_2"/>
    <property type="match status" value="1"/>
</dbReference>
<dbReference type="AlphaFoldDB" id="A0AAD8PXA4"/>
<dbReference type="RefSeq" id="XP_060413333.1">
    <property type="nucleotide sequence ID" value="XM_060561207.1"/>
</dbReference>
<evidence type="ECO:0000256" key="3">
    <source>
        <dbReference type="ARBA" id="ARBA00022989"/>
    </source>
</evidence>
<evidence type="ECO:0000313" key="8">
    <source>
        <dbReference type="Proteomes" id="UP001230504"/>
    </source>
</evidence>
<feature type="transmembrane region" description="Helical" evidence="5">
    <location>
        <begin position="444"/>
        <end position="466"/>
    </location>
</feature>
<feature type="transmembrane region" description="Helical" evidence="5">
    <location>
        <begin position="412"/>
        <end position="432"/>
    </location>
</feature>
<evidence type="ECO:0000256" key="5">
    <source>
        <dbReference type="SAM" id="Phobius"/>
    </source>
</evidence>
<dbReference type="GeneID" id="85445447"/>
<name>A0AAD8PXA4_9PEZI</name>
<dbReference type="Proteomes" id="UP001230504">
    <property type="component" value="Unassembled WGS sequence"/>
</dbReference>
<feature type="transmembrane region" description="Helical" evidence="5">
    <location>
        <begin position="478"/>
        <end position="495"/>
    </location>
</feature>
<evidence type="ECO:0000313" key="7">
    <source>
        <dbReference type="EMBL" id="KAK1589796.1"/>
    </source>
</evidence>
<organism evidence="7 8">
    <name type="scientific">Colletotrichum navitas</name>
    <dbReference type="NCBI Taxonomy" id="681940"/>
    <lineage>
        <taxon>Eukaryota</taxon>
        <taxon>Fungi</taxon>
        <taxon>Dikarya</taxon>
        <taxon>Ascomycota</taxon>
        <taxon>Pezizomycotina</taxon>
        <taxon>Sordariomycetes</taxon>
        <taxon>Hypocreomycetidae</taxon>
        <taxon>Glomerellales</taxon>
        <taxon>Glomerellaceae</taxon>
        <taxon>Colletotrichum</taxon>
        <taxon>Colletotrichum graminicola species complex</taxon>
    </lineage>
</organism>
<evidence type="ECO:0000256" key="1">
    <source>
        <dbReference type="ARBA" id="ARBA00004141"/>
    </source>
</evidence>
<dbReference type="GO" id="GO:0016020">
    <property type="term" value="C:membrane"/>
    <property type="evidence" value="ECO:0007669"/>
    <property type="project" value="UniProtKB-SubCell"/>
</dbReference>
<protein>
    <recommendedName>
        <fullName evidence="6">Wax synthase domain-containing protein</fullName>
    </recommendedName>
</protein>
<comment type="caution">
    <text evidence="7">The sequence shown here is derived from an EMBL/GenBank/DDBJ whole genome shotgun (WGS) entry which is preliminary data.</text>
</comment>
<proteinExistence type="predicted"/>
<evidence type="ECO:0000256" key="2">
    <source>
        <dbReference type="ARBA" id="ARBA00022692"/>
    </source>
</evidence>
<feature type="transmembrane region" description="Helical" evidence="5">
    <location>
        <begin position="96"/>
        <end position="115"/>
    </location>
</feature>
<keyword evidence="2 5" id="KW-0812">Transmembrane</keyword>
<sequence length="509" mass="59606">MESLQSIDTLEAMSAMEMPLGEMLNWSDFGYAEYSDFYPHGYYGRMDWIESLYTFFIWETWVSMQNMASKELLYPAFLYILSVACIAIALNTKERYRGAWVAASVAIGVVILQCLSPMSLEYVVKDTLIRVIIIHNMGAVVMILWEKFCLTEEQKKLPWGQRAIATYKIMWNSRFVKTSRPAPVFHLLKADEELRKTALRATTVEEEDSEELDEHAVLAGNTDDKCSNRFLHIKNACDGVRQVGHWVWGCVGLPVVRLWNWIGHRNRWITKTIATIIIVWVLDRANEHAQVVIGFDWDDIQIERTVFLRRLNEVTTHEVIVRCFFAVQSVWSPYAFYTEVHSIIAIFFVALRIDEPEDWPPVFGDIRQAWSLRRLWSKFWDRLIYRPVNGLGEMFMTAVGLGQRPFRGQKRWLLNGLVFFISGIFHAGTDYISGVHCAWMWEIWWWNMNFVVIAGETALLHFIRAYFPRFYDKMSGKVGKTIGFLWVFAWFFWSAPKQHFRAMHCIPPY</sequence>
<dbReference type="EMBL" id="JAHLJV010000036">
    <property type="protein sequence ID" value="KAK1589796.1"/>
    <property type="molecule type" value="Genomic_DNA"/>
</dbReference>
<evidence type="ECO:0000259" key="6">
    <source>
        <dbReference type="Pfam" id="PF13813"/>
    </source>
</evidence>
<keyword evidence="3 5" id="KW-1133">Transmembrane helix</keyword>
<feature type="transmembrane region" description="Helical" evidence="5">
    <location>
        <begin position="127"/>
        <end position="145"/>
    </location>
</feature>
<comment type="subcellular location">
    <subcellularLocation>
        <location evidence="1">Membrane</location>
        <topology evidence="1">Multi-pass membrane protein</topology>
    </subcellularLocation>
</comment>
<feature type="domain" description="Wax synthase" evidence="6">
    <location>
        <begin position="359"/>
        <end position="441"/>
    </location>
</feature>
<gene>
    <name evidence="7" type="ORF">LY79DRAFT_590872</name>
</gene>
<accession>A0AAD8PXA4</accession>